<dbReference type="PROSITE" id="PS50240">
    <property type="entry name" value="TRYPSIN_DOM"/>
    <property type="match status" value="1"/>
</dbReference>
<dbReference type="SMART" id="SM00032">
    <property type="entry name" value="CCP"/>
    <property type="match status" value="3"/>
</dbReference>
<evidence type="ECO:0000256" key="19">
    <source>
        <dbReference type="SAM" id="SignalP"/>
    </source>
</evidence>
<dbReference type="GO" id="GO:0009986">
    <property type="term" value="C:cell surface"/>
    <property type="evidence" value="ECO:0007669"/>
    <property type="project" value="UniProtKB-SubCell"/>
</dbReference>
<evidence type="ECO:0000256" key="13">
    <source>
        <dbReference type="ARBA" id="ARBA00022859"/>
    </source>
</evidence>
<dbReference type="InterPro" id="IPR001314">
    <property type="entry name" value="Peptidase_S1A"/>
</dbReference>
<feature type="active site" description="Charge relay system" evidence="17">
    <location>
        <position position="682"/>
    </location>
</feature>
<comment type="cofactor">
    <cofactor evidence="1">
        <name>Mn(2+)</name>
        <dbReference type="ChEBI" id="CHEBI:29035"/>
    </cofactor>
</comment>
<feature type="disulfide bond" evidence="18">
    <location>
        <begin position="181"/>
        <end position="208"/>
    </location>
</feature>
<feature type="signal peptide" evidence="19">
    <location>
        <begin position="1"/>
        <end position="21"/>
    </location>
</feature>
<evidence type="ECO:0000256" key="3">
    <source>
        <dbReference type="ARBA" id="ARBA00004241"/>
    </source>
</evidence>
<evidence type="ECO:0000256" key="9">
    <source>
        <dbReference type="ARBA" id="ARBA00022729"/>
    </source>
</evidence>
<feature type="disulfide bond" evidence="18">
    <location>
        <begin position="121"/>
        <end position="148"/>
    </location>
</feature>
<dbReference type="EMBL" id="JAINUG010000046">
    <property type="protein sequence ID" value="KAJ8405838.1"/>
    <property type="molecule type" value="Genomic_DNA"/>
</dbReference>
<dbReference type="Proteomes" id="UP001221898">
    <property type="component" value="Unassembled WGS sequence"/>
</dbReference>
<feature type="domain" description="VWFA" evidence="20">
    <location>
        <begin position="254"/>
        <end position="447"/>
    </location>
</feature>
<protein>
    <recommendedName>
        <fullName evidence="16">C3/C5 convertase</fullName>
    </recommendedName>
</protein>
<evidence type="ECO:0000256" key="10">
    <source>
        <dbReference type="ARBA" id="ARBA00022737"/>
    </source>
</evidence>
<evidence type="ECO:0000259" key="21">
    <source>
        <dbReference type="PROSITE" id="PS50240"/>
    </source>
</evidence>
<dbReference type="CDD" id="cd00033">
    <property type="entry name" value="CCP"/>
    <property type="match status" value="3"/>
</dbReference>
<comment type="cofactor">
    <cofactor evidence="2">
        <name>Mg(2+)</name>
        <dbReference type="ChEBI" id="CHEBI:18420"/>
    </cofactor>
</comment>
<dbReference type="Gene3D" id="2.40.10.10">
    <property type="entry name" value="Trypsin-like serine proteases"/>
    <property type="match status" value="2"/>
</dbReference>
<feature type="domain" description="Sushi" evidence="22">
    <location>
        <begin position="91"/>
        <end position="150"/>
    </location>
</feature>
<dbReference type="Gene3D" id="2.10.70.10">
    <property type="entry name" value="Complement Module, domain 1"/>
    <property type="match status" value="3"/>
</dbReference>
<keyword evidence="15" id="KW-0325">Glycoprotein</keyword>
<dbReference type="Pfam" id="PF00089">
    <property type="entry name" value="Trypsin"/>
    <property type="match status" value="1"/>
</dbReference>
<keyword evidence="13" id="KW-0391">Immunity</keyword>
<evidence type="ECO:0000259" key="20">
    <source>
        <dbReference type="PROSITE" id="PS50234"/>
    </source>
</evidence>
<evidence type="ECO:0000256" key="1">
    <source>
        <dbReference type="ARBA" id="ARBA00001936"/>
    </source>
</evidence>
<comment type="subcellular location">
    <subcellularLocation>
        <location evidence="3">Cell surface</location>
    </subcellularLocation>
    <subcellularLocation>
        <location evidence="4">Secreted</location>
    </subcellularLocation>
</comment>
<dbReference type="SUPFAM" id="SSF57535">
    <property type="entry name" value="Complement control module/SCR domain"/>
    <property type="match status" value="3"/>
</dbReference>
<dbReference type="GO" id="GO:0006956">
    <property type="term" value="P:complement activation"/>
    <property type="evidence" value="ECO:0007669"/>
    <property type="project" value="InterPro"/>
</dbReference>
<dbReference type="InterPro" id="IPR002035">
    <property type="entry name" value="VWF_A"/>
</dbReference>
<dbReference type="Pfam" id="PF00092">
    <property type="entry name" value="VWA"/>
    <property type="match status" value="1"/>
</dbReference>
<evidence type="ECO:0000256" key="17">
    <source>
        <dbReference type="PIRSR" id="PIRSR001154-1"/>
    </source>
</evidence>
<proteinExistence type="predicted"/>
<dbReference type="InterPro" id="IPR011360">
    <property type="entry name" value="Compl_C2_B"/>
</dbReference>
<dbReference type="GO" id="GO:0045087">
    <property type="term" value="P:innate immune response"/>
    <property type="evidence" value="ECO:0007669"/>
    <property type="project" value="UniProtKB-KW"/>
</dbReference>
<keyword evidence="12" id="KW-0720">Serine protease</keyword>
<name>A0AAD7WR13_9TELE</name>
<feature type="domain" description="Sushi" evidence="22">
    <location>
        <begin position="153"/>
        <end position="210"/>
    </location>
</feature>
<evidence type="ECO:0000256" key="11">
    <source>
        <dbReference type="ARBA" id="ARBA00022801"/>
    </source>
</evidence>
<evidence type="ECO:0000313" key="23">
    <source>
        <dbReference type="EMBL" id="KAJ8405838.1"/>
    </source>
</evidence>
<evidence type="ECO:0000256" key="6">
    <source>
        <dbReference type="ARBA" id="ARBA00022588"/>
    </source>
</evidence>
<evidence type="ECO:0000259" key="22">
    <source>
        <dbReference type="PROSITE" id="PS50923"/>
    </source>
</evidence>
<dbReference type="AlphaFoldDB" id="A0AAD7WR13"/>
<dbReference type="InterPro" id="IPR035976">
    <property type="entry name" value="Sushi/SCR/CCP_sf"/>
</dbReference>
<feature type="domain" description="Sushi" evidence="22">
    <location>
        <begin position="26"/>
        <end position="90"/>
    </location>
</feature>
<keyword evidence="6" id="KW-0399">Innate immunity</keyword>
<evidence type="ECO:0000256" key="5">
    <source>
        <dbReference type="ARBA" id="ARBA00022525"/>
    </source>
</evidence>
<evidence type="ECO:0000256" key="16">
    <source>
        <dbReference type="ARBA" id="ARBA00029636"/>
    </source>
</evidence>
<evidence type="ECO:0000256" key="18">
    <source>
        <dbReference type="PROSITE-ProRule" id="PRU00302"/>
    </source>
</evidence>
<dbReference type="PROSITE" id="PS50923">
    <property type="entry name" value="SUSHI"/>
    <property type="match status" value="3"/>
</dbReference>
<dbReference type="SMART" id="SM00327">
    <property type="entry name" value="VWA"/>
    <property type="match status" value="1"/>
</dbReference>
<reference evidence="23" key="1">
    <citation type="journal article" date="2023" name="Science">
        <title>Genome structures resolve the early diversification of teleost fishes.</title>
        <authorList>
            <person name="Parey E."/>
            <person name="Louis A."/>
            <person name="Montfort J."/>
            <person name="Bouchez O."/>
            <person name="Roques C."/>
            <person name="Iampietro C."/>
            <person name="Lluch J."/>
            <person name="Castinel A."/>
            <person name="Donnadieu C."/>
            <person name="Desvignes T."/>
            <person name="Floi Bucao C."/>
            <person name="Jouanno E."/>
            <person name="Wen M."/>
            <person name="Mejri S."/>
            <person name="Dirks R."/>
            <person name="Jansen H."/>
            <person name="Henkel C."/>
            <person name="Chen W.J."/>
            <person name="Zahm M."/>
            <person name="Cabau C."/>
            <person name="Klopp C."/>
            <person name="Thompson A.W."/>
            <person name="Robinson-Rechavi M."/>
            <person name="Braasch I."/>
            <person name="Lecointre G."/>
            <person name="Bobe J."/>
            <person name="Postlethwait J.H."/>
            <person name="Berthelot C."/>
            <person name="Roest Crollius H."/>
            <person name="Guiguen Y."/>
        </authorList>
    </citation>
    <scope>NUCLEOTIDE SEQUENCE</scope>
    <source>
        <tissue evidence="23">Blood</tissue>
    </source>
</reference>
<keyword evidence="11" id="KW-0378">Hydrolase</keyword>
<dbReference type="InterPro" id="IPR036465">
    <property type="entry name" value="vWFA_dom_sf"/>
</dbReference>
<dbReference type="InterPro" id="IPR001254">
    <property type="entry name" value="Trypsin_dom"/>
</dbReference>
<dbReference type="GO" id="GO:0006508">
    <property type="term" value="P:proteolysis"/>
    <property type="evidence" value="ECO:0007669"/>
    <property type="project" value="UniProtKB-KW"/>
</dbReference>
<keyword evidence="8" id="KW-0645">Protease</keyword>
<evidence type="ECO:0000256" key="8">
    <source>
        <dbReference type="ARBA" id="ARBA00022670"/>
    </source>
</evidence>
<feature type="chain" id="PRO_5042052390" description="C3/C5 convertase" evidence="19">
    <location>
        <begin position="22"/>
        <end position="753"/>
    </location>
</feature>
<feature type="domain" description="Peptidase S1" evidence="21">
    <location>
        <begin position="467"/>
        <end position="740"/>
    </location>
</feature>
<dbReference type="GO" id="GO:0009617">
    <property type="term" value="P:response to bacterium"/>
    <property type="evidence" value="ECO:0007669"/>
    <property type="project" value="TreeGrafter"/>
</dbReference>
<dbReference type="PROSITE" id="PS00134">
    <property type="entry name" value="TRYPSIN_HIS"/>
    <property type="match status" value="1"/>
</dbReference>
<comment type="caution">
    <text evidence="23">The sequence shown here is derived from an EMBL/GenBank/DDBJ whole genome shotgun (WGS) entry which is preliminary data.</text>
</comment>
<dbReference type="Pfam" id="PF00084">
    <property type="entry name" value="Sushi"/>
    <property type="match status" value="3"/>
</dbReference>
<evidence type="ECO:0000256" key="7">
    <source>
        <dbReference type="ARBA" id="ARBA00022659"/>
    </source>
</evidence>
<dbReference type="GO" id="GO:0070062">
    <property type="term" value="C:extracellular exosome"/>
    <property type="evidence" value="ECO:0007669"/>
    <property type="project" value="TreeGrafter"/>
</dbReference>
<dbReference type="PIRSF" id="PIRSF001154">
    <property type="entry name" value="Compl_C2_B"/>
    <property type="match status" value="1"/>
</dbReference>
<dbReference type="PANTHER" id="PTHR46393:SF6">
    <property type="entry name" value="COMPLEMENT C2-RELATED"/>
    <property type="match status" value="1"/>
</dbReference>
<dbReference type="InterPro" id="IPR000436">
    <property type="entry name" value="Sushi_SCR_CCP_dom"/>
</dbReference>
<evidence type="ECO:0000313" key="24">
    <source>
        <dbReference type="Proteomes" id="UP001221898"/>
    </source>
</evidence>
<evidence type="ECO:0000256" key="14">
    <source>
        <dbReference type="ARBA" id="ARBA00023157"/>
    </source>
</evidence>
<dbReference type="GO" id="GO:0004252">
    <property type="term" value="F:serine-type endopeptidase activity"/>
    <property type="evidence" value="ECO:0007669"/>
    <property type="project" value="InterPro"/>
</dbReference>
<dbReference type="PRINTS" id="PR00722">
    <property type="entry name" value="CHYMOTRYPSIN"/>
</dbReference>
<keyword evidence="5" id="KW-0964">Secreted</keyword>
<dbReference type="InterPro" id="IPR018114">
    <property type="entry name" value="TRYPSIN_HIS"/>
</dbReference>
<dbReference type="SUPFAM" id="SSF53300">
    <property type="entry name" value="vWA-like"/>
    <property type="match status" value="1"/>
</dbReference>
<dbReference type="FunFam" id="2.40.10.10:FF:000051">
    <property type="entry name" value="complement C2 isoform X1"/>
    <property type="match status" value="1"/>
</dbReference>
<keyword evidence="10" id="KW-0677">Repeat</keyword>
<dbReference type="CDD" id="cd00190">
    <property type="entry name" value="Tryp_SPc"/>
    <property type="match status" value="1"/>
</dbReference>
<keyword evidence="9 19" id="KW-0732">Signal</keyword>
<dbReference type="PROSITE" id="PS50234">
    <property type="entry name" value="VWFA"/>
    <property type="match status" value="1"/>
</dbReference>
<keyword evidence="7 18" id="KW-0768">Sushi</keyword>
<keyword evidence="14 18" id="KW-1015">Disulfide bond</keyword>
<dbReference type="SMART" id="SM00020">
    <property type="entry name" value="Tryp_SPc"/>
    <property type="match status" value="1"/>
</dbReference>
<gene>
    <name evidence="23" type="ORF">AAFF_G00312750</name>
</gene>
<feature type="active site" description="Charge relay system" evidence="17">
    <location>
        <position position="511"/>
    </location>
</feature>
<evidence type="ECO:0000256" key="4">
    <source>
        <dbReference type="ARBA" id="ARBA00004613"/>
    </source>
</evidence>
<keyword evidence="24" id="KW-1185">Reference proteome</keyword>
<comment type="caution">
    <text evidence="18">Lacks conserved residue(s) required for the propagation of feature annotation.</text>
</comment>
<dbReference type="Gene3D" id="3.40.50.410">
    <property type="entry name" value="von Willebrand factor, type A domain"/>
    <property type="match status" value="1"/>
</dbReference>
<dbReference type="SUPFAM" id="SSF50494">
    <property type="entry name" value="Trypsin-like serine proteases"/>
    <property type="match status" value="1"/>
</dbReference>
<evidence type="ECO:0000256" key="2">
    <source>
        <dbReference type="ARBA" id="ARBA00001946"/>
    </source>
</evidence>
<dbReference type="InterPro" id="IPR043504">
    <property type="entry name" value="Peptidase_S1_PA_chymotrypsin"/>
</dbReference>
<dbReference type="PANTHER" id="PTHR46393">
    <property type="entry name" value="SUSHI DOMAIN-CONTAINING PROTEIN"/>
    <property type="match status" value="1"/>
</dbReference>
<feature type="active site" description="Charge relay system" evidence="17">
    <location>
        <position position="562"/>
    </location>
</feature>
<evidence type="ECO:0000256" key="12">
    <source>
        <dbReference type="ARBA" id="ARBA00022825"/>
    </source>
</evidence>
<accession>A0AAD7WR13</accession>
<organism evidence="23 24">
    <name type="scientific">Aldrovandia affinis</name>
    <dbReference type="NCBI Taxonomy" id="143900"/>
    <lineage>
        <taxon>Eukaryota</taxon>
        <taxon>Metazoa</taxon>
        <taxon>Chordata</taxon>
        <taxon>Craniata</taxon>
        <taxon>Vertebrata</taxon>
        <taxon>Euteleostomi</taxon>
        <taxon>Actinopterygii</taxon>
        <taxon>Neopterygii</taxon>
        <taxon>Teleostei</taxon>
        <taxon>Notacanthiformes</taxon>
        <taxon>Halosauridae</taxon>
        <taxon>Aldrovandia</taxon>
    </lineage>
</organism>
<evidence type="ECO:0000256" key="15">
    <source>
        <dbReference type="ARBA" id="ARBA00023180"/>
    </source>
</evidence>
<dbReference type="InterPro" id="IPR009003">
    <property type="entry name" value="Peptidase_S1_PA"/>
</dbReference>
<sequence>MRLTAWGSLLMLAFLSPLCAGFIPDRNCTEEGLSITDGTYTLSKGMELGSLLIYKCKDGYYPSPTLSRRCQRRGRWSPAPDIKQPAECKIVTCPDPLTFANGQVFPNEMRYYVTNQTTYKCFDGYKQQGSKTRTCQSNGKWSGSTPICDSGTGYCADPGVPPGARRTGDHFSIDDKVTYRCDHGLTMMGASERMCQEDKEWTGMEPACYGTFTHDTPDEATLSFAASLSSSLSSVGDKTLHGKKVRLNQAGRLYIYIALDYSDSILSEHFDASKNCIMTLIEKISSFEITPKYEILGFATDVKEIVNIAAPNYKDIDIIKELDDFQYDGKGDRSGTNIAGAFTYILEKMSFLQVNDKDGFKDIQHVIIMFTDGVANMGGGAAPQVGLIRNMLDITKDREDFLDIYMFGVGPEVNKNEIAKLVSSKPNEQHFYILADFTSLEIMLDRMIDEDNSVGKCGLYRNYDRPPKTGTGSPTRQRHPWYAKVEIARSQETSSCSGALISPRFVLTAAHCFKFGDKEELIRVVIEDDKISEASKKIKAYRPHPKYKPLGKKDISEFYDYDVALIELEKDVKPSEKARPICIPCTEETSRALRLTANATCKDHEAILLKNDFEPAQFMDSHNLKLKNVSIKLGHRRDSCIEDVKKAKGINVADAKEAVTENFLCTGGIEDKTDHIACKGDSGGALFVERRRRLFQVGLVSFGVKNLCTENNYIPDSDSSSRDFHINLFKVRPFLKQYLGDGTQSYAPLKFID</sequence>